<evidence type="ECO:0000313" key="3">
    <source>
        <dbReference type="EMBL" id="CAD7251471.1"/>
    </source>
</evidence>
<dbReference type="AlphaFoldDB" id="A0A7R9ACC5"/>
<dbReference type="GO" id="GO:0099044">
    <property type="term" value="P:vesicle tethering to endoplasmic reticulum"/>
    <property type="evidence" value="ECO:0007669"/>
    <property type="project" value="TreeGrafter"/>
</dbReference>
<dbReference type="Pfam" id="PF01852">
    <property type="entry name" value="START"/>
    <property type="match status" value="1"/>
</dbReference>
<proteinExistence type="predicted"/>
<dbReference type="Gene3D" id="3.30.530.20">
    <property type="match status" value="1"/>
</dbReference>
<dbReference type="PANTHER" id="PTHR46121">
    <property type="entry name" value="STEROIDOGENIC ACUTE REGULATORY PROTEIN-LIKE"/>
    <property type="match status" value="1"/>
</dbReference>
<dbReference type="GO" id="GO:0031902">
    <property type="term" value="C:late endosome membrane"/>
    <property type="evidence" value="ECO:0007669"/>
    <property type="project" value="TreeGrafter"/>
</dbReference>
<dbReference type="OrthoDB" id="74575at2759"/>
<evidence type="ECO:0000259" key="2">
    <source>
        <dbReference type="PROSITE" id="PS50848"/>
    </source>
</evidence>
<dbReference type="PRINTS" id="PR00978">
    <property type="entry name" value="STARPROTEIN"/>
</dbReference>
<keyword evidence="4" id="KW-1185">Reference proteome</keyword>
<dbReference type="GO" id="GO:0030301">
    <property type="term" value="P:cholesterol transport"/>
    <property type="evidence" value="ECO:0007669"/>
    <property type="project" value="TreeGrafter"/>
</dbReference>
<dbReference type="Proteomes" id="UP000677054">
    <property type="component" value="Unassembled WGS sequence"/>
</dbReference>
<dbReference type="InterPro" id="IPR023393">
    <property type="entry name" value="START-like_dom_sf"/>
</dbReference>
<evidence type="ECO:0000256" key="1">
    <source>
        <dbReference type="SAM" id="MobiDB-lite"/>
    </source>
</evidence>
<dbReference type="GO" id="GO:0140284">
    <property type="term" value="C:endoplasmic reticulum-endosome membrane contact site"/>
    <property type="evidence" value="ECO:0007669"/>
    <property type="project" value="TreeGrafter"/>
</dbReference>
<dbReference type="GO" id="GO:0005789">
    <property type="term" value="C:endoplasmic reticulum membrane"/>
    <property type="evidence" value="ECO:0007669"/>
    <property type="project" value="TreeGrafter"/>
</dbReference>
<dbReference type="SMART" id="SM00234">
    <property type="entry name" value="START"/>
    <property type="match status" value="1"/>
</dbReference>
<sequence>MESPAGSDDEGEMPYKKQRYSSKGKMGFSAQEREWREQGDKTLESGWAVMKRNDWCLEDTSSIGDTVQSLTLAGSRKAYRITGWINASPRKICEELFYNSEEIPKWNLSVRSCHVVEIVDEFTDIGHHVASDGGAGLIKTRDFVTLRRWAVKEGSYVIASSSVSHPQMPPLPNFVRGEILLSVMSLTASEGGEPGAVFSWALATDLKGWIPGKLWARFQTFEQEAKVSISGIGIIEKGRRETEKYITSGLDLHYISIAAL</sequence>
<dbReference type="GO" id="GO:0015485">
    <property type="term" value="F:cholesterol binding"/>
    <property type="evidence" value="ECO:0007669"/>
    <property type="project" value="TreeGrafter"/>
</dbReference>
<dbReference type="PANTHER" id="PTHR46121:SF1">
    <property type="entry name" value="STARD3 N-TERMINAL-LIKE PROTEIN"/>
    <property type="match status" value="1"/>
</dbReference>
<evidence type="ECO:0000313" key="4">
    <source>
        <dbReference type="Proteomes" id="UP000677054"/>
    </source>
</evidence>
<feature type="region of interest" description="Disordered" evidence="1">
    <location>
        <begin position="1"/>
        <end position="37"/>
    </location>
</feature>
<organism evidence="3">
    <name type="scientific">Darwinula stevensoni</name>
    <dbReference type="NCBI Taxonomy" id="69355"/>
    <lineage>
        <taxon>Eukaryota</taxon>
        <taxon>Metazoa</taxon>
        <taxon>Ecdysozoa</taxon>
        <taxon>Arthropoda</taxon>
        <taxon>Crustacea</taxon>
        <taxon>Oligostraca</taxon>
        <taxon>Ostracoda</taxon>
        <taxon>Podocopa</taxon>
        <taxon>Podocopida</taxon>
        <taxon>Darwinulocopina</taxon>
        <taxon>Darwinuloidea</taxon>
        <taxon>Darwinulidae</taxon>
        <taxon>Darwinula</taxon>
    </lineage>
</organism>
<dbReference type="EMBL" id="CAJPEV010003571">
    <property type="protein sequence ID" value="CAG0900050.1"/>
    <property type="molecule type" value="Genomic_DNA"/>
</dbReference>
<dbReference type="EMBL" id="LR903088">
    <property type="protein sequence ID" value="CAD7251471.1"/>
    <property type="molecule type" value="Genomic_DNA"/>
</dbReference>
<dbReference type="PROSITE" id="PS50848">
    <property type="entry name" value="START"/>
    <property type="match status" value="1"/>
</dbReference>
<dbReference type="InterPro" id="IPR000799">
    <property type="entry name" value="StAR-like"/>
</dbReference>
<name>A0A7R9ACC5_9CRUS</name>
<accession>A0A7R9ACC5</accession>
<dbReference type="GO" id="GO:0005765">
    <property type="term" value="C:lysosomal membrane"/>
    <property type="evidence" value="ECO:0007669"/>
    <property type="project" value="TreeGrafter"/>
</dbReference>
<dbReference type="InterPro" id="IPR002913">
    <property type="entry name" value="START_lipid-bd_dom"/>
</dbReference>
<dbReference type="SUPFAM" id="SSF55961">
    <property type="entry name" value="Bet v1-like"/>
    <property type="match status" value="1"/>
</dbReference>
<reference evidence="3" key="1">
    <citation type="submission" date="2020-11" db="EMBL/GenBank/DDBJ databases">
        <authorList>
            <person name="Tran Van P."/>
        </authorList>
    </citation>
    <scope>NUCLEOTIDE SEQUENCE</scope>
</reference>
<protein>
    <recommendedName>
        <fullName evidence="2">START domain-containing protein</fullName>
    </recommendedName>
</protein>
<dbReference type="InterPro" id="IPR051869">
    <property type="entry name" value="STARD3"/>
</dbReference>
<gene>
    <name evidence="3" type="ORF">DSTB1V02_LOCUS11237</name>
</gene>
<feature type="domain" description="START" evidence="2">
    <location>
        <begin position="44"/>
        <end position="247"/>
    </location>
</feature>